<sequence length="56" mass="6588">MQLHQYTRIAEPTDSEWWGNYLAAYYKAFNRNYEGSMPERLEEFVLILFVAAGLLA</sequence>
<name>A0A812LU93_9DINO</name>
<dbReference type="Proteomes" id="UP000601435">
    <property type="component" value="Unassembled WGS sequence"/>
</dbReference>
<dbReference type="AlphaFoldDB" id="A0A812LU93"/>
<feature type="non-terminal residue" evidence="1">
    <location>
        <position position="1"/>
    </location>
</feature>
<gene>
    <name evidence="1" type="ORF">SNEC2469_LOCUS5217</name>
</gene>
<accession>A0A812LU93</accession>
<evidence type="ECO:0000313" key="1">
    <source>
        <dbReference type="EMBL" id="CAE7251197.1"/>
    </source>
</evidence>
<dbReference type="EMBL" id="CAJNJA010009844">
    <property type="protein sequence ID" value="CAE7251197.1"/>
    <property type="molecule type" value="Genomic_DNA"/>
</dbReference>
<reference evidence="1" key="1">
    <citation type="submission" date="2021-02" db="EMBL/GenBank/DDBJ databases">
        <authorList>
            <person name="Dougan E. K."/>
            <person name="Rhodes N."/>
            <person name="Thang M."/>
            <person name="Chan C."/>
        </authorList>
    </citation>
    <scope>NUCLEOTIDE SEQUENCE</scope>
</reference>
<keyword evidence="2" id="KW-1185">Reference proteome</keyword>
<protein>
    <submittedName>
        <fullName evidence="1">Uncharacterized protein</fullName>
    </submittedName>
</protein>
<comment type="caution">
    <text evidence="1">The sequence shown here is derived from an EMBL/GenBank/DDBJ whole genome shotgun (WGS) entry which is preliminary data.</text>
</comment>
<evidence type="ECO:0000313" key="2">
    <source>
        <dbReference type="Proteomes" id="UP000601435"/>
    </source>
</evidence>
<proteinExistence type="predicted"/>
<organism evidence="1 2">
    <name type="scientific">Symbiodinium necroappetens</name>
    <dbReference type="NCBI Taxonomy" id="1628268"/>
    <lineage>
        <taxon>Eukaryota</taxon>
        <taxon>Sar</taxon>
        <taxon>Alveolata</taxon>
        <taxon>Dinophyceae</taxon>
        <taxon>Suessiales</taxon>
        <taxon>Symbiodiniaceae</taxon>
        <taxon>Symbiodinium</taxon>
    </lineage>
</organism>